<accession>A0A0E9VC10</accession>
<name>A0A0E9VC10_ANGAN</name>
<dbReference type="EMBL" id="GBXM01032980">
    <property type="protein sequence ID" value="JAH75597.1"/>
    <property type="molecule type" value="Transcribed_RNA"/>
</dbReference>
<sequence>MLSKVSLIFNKYMNATRTTIEAIYISGESTQWHWV</sequence>
<proteinExistence type="predicted"/>
<organism evidence="1">
    <name type="scientific">Anguilla anguilla</name>
    <name type="common">European freshwater eel</name>
    <name type="synonym">Muraena anguilla</name>
    <dbReference type="NCBI Taxonomy" id="7936"/>
    <lineage>
        <taxon>Eukaryota</taxon>
        <taxon>Metazoa</taxon>
        <taxon>Chordata</taxon>
        <taxon>Craniata</taxon>
        <taxon>Vertebrata</taxon>
        <taxon>Euteleostomi</taxon>
        <taxon>Actinopterygii</taxon>
        <taxon>Neopterygii</taxon>
        <taxon>Teleostei</taxon>
        <taxon>Anguilliformes</taxon>
        <taxon>Anguillidae</taxon>
        <taxon>Anguilla</taxon>
    </lineage>
</organism>
<protein>
    <submittedName>
        <fullName evidence="1">Uncharacterized protein</fullName>
    </submittedName>
</protein>
<dbReference type="AlphaFoldDB" id="A0A0E9VC10"/>
<reference evidence="1" key="1">
    <citation type="submission" date="2014-11" db="EMBL/GenBank/DDBJ databases">
        <authorList>
            <person name="Amaro Gonzalez C."/>
        </authorList>
    </citation>
    <scope>NUCLEOTIDE SEQUENCE</scope>
</reference>
<reference evidence="1" key="2">
    <citation type="journal article" date="2015" name="Fish Shellfish Immunol.">
        <title>Early steps in the European eel (Anguilla anguilla)-Vibrio vulnificus interaction in the gills: Role of the RtxA13 toxin.</title>
        <authorList>
            <person name="Callol A."/>
            <person name="Pajuelo D."/>
            <person name="Ebbesson L."/>
            <person name="Teles M."/>
            <person name="MacKenzie S."/>
            <person name="Amaro C."/>
        </authorList>
    </citation>
    <scope>NUCLEOTIDE SEQUENCE</scope>
</reference>
<evidence type="ECO:0000313" key="1">
    <source>
        <dbReference type="EMBL" id="JAH75597.1"/>
    </source>
</evidence>